<dbReference type="PANTHER" id="PTHR23343">
    <property type="entry name" value="ZONA PELLUCIDA SPERM-BINDING PROTEIN"/>
    <property type="match status" value="1"/>
</dbReference>
<comment type="subcellular location">
    <subcellularLocation>
        <location evidence="1">Cell membrane</location>
        <topology evidence="1">Single-pass type I membrane protein</topology>
    </subcellularLocation>
    <subcellularLocation>
        <location evidence="12">Zona pellucida</location>
    </subcellularLocation>
</comment>
<dbReference type="InterPro" id="IPR055355">
    <property type="entry name" value="ZP-C"/>
</dbReference>
<evidence type="ECO:0000256" key="4">
    <source>
        <dbReference type="ARBA" id="ARBA00022530"/>
    </source>
</evidence>
<evidence type="ECO:0000256" key="10">
    <source>
        <dbReference type="ARBA" id="ARBA00023180"/>
    </source>
</evidence>
<keyword evidence="6" id="KW-0812">Transmembrane</keyword>
<dbReference type="Proteomes" id="UP000694620">
    <property type="component" value="Chromosome 11"/>
</dbReference>
<evidence type="ECO:0000256" key="3">
    <source>
        <dbReference type="ARBA" id="ARBA00022525"/>
    </source>
</evidence>
<organism evidence="15 16">
    <name type="scientific">Erpetoichthys calabaricus</name>
    <name type="common">Rope fish</name>
    <name type="synonym">Calamoichthys calabaricus</name>
    <dbReference type="NCBI Taxonomy" id="27687"/>
    <lineage>
        <taxon>Eukaryota</taxon>
        <taxon>Metazoa</taxon>
        <taxon>Chordata</taxon>
        <taxon>Craniata</taxon>
        <taxon>Vertebrata</taxon>
        <taxon>Euteleostomi</taxon>
        <taxon>Actinopterygii</taxon>
        <taxon>Polypteriformes</taxon>
        <taxon>Polypteridae</taxon>
        <taxon>Erpetoichthys</taxon>
    </lineage>
</organism>
<gene>
    <name evidence="15" type="primary">LOC114661056</name>
</gene>
<dbReference type="InterPro" id="IPR001507">
    <property type="entry name" value="ZP_dom"/>
</dbReference>
<dbReference type="InterPro" id="IPR048290">
    <property type="entry name" value="ZP_chr"/>
</dbReference>
<dbReference type="Ensembl" id="ENSECRT00000027774.1">
    <property type="protein sequence ID" value="ENSECRP00000027200.1"/>
    <property type="gene ID" value="ENSECRG00000018404.1"/>
</dbReference>
<dbReference type="InterPro" id="IPR042235">
    <property type="entry name" value="ZP-C_dom"/>
</dbReference>
<dbReference type="GO" id="GO:0060468">
    <property type="term" value="P:prevention of polyspermy"/>
    <property type="evidence" value="ECO:0007669"/>
    <property type="project" value="TreeGrafter"/>
</dbReference>
<dbReference type="AlphaFoldDB" id="A0A8C4T8Q1"/>
<keyword evidence="9" id="KW-1015">Disulfide bond</keyword>
<dbReference type="InterPro" id="IPR051148">
    <property type="entry name" value="Zona_Pellucida_Domain_gp"/>
</dbReference>
<dbReference type="GeneTree" id="ENSGT00940000160133"/>
<dbReference type="InterPro" id="IPR057638">
    <property type="entry name" value="Ig_ZP2_2nd"/>
</dbReference>
<evidence type="ECO:0000259" key="14">
    <source>
        <dbReference type="PROSITE" id="PS51034"/>
    </source>
</evidence>
<dbReference type="PANTHER" id="PTHR23343:SF4">
    <property type="entry name" value="ZONA PELLUCIDA SPERM-BINDING PROTEIN 2"/>
    <property type="match status" value="1"/>
</dbReference>
<feature type="chain" id="PRO_5034144546" evidence="13">
    <location>
        <begin position="27"/>
        <end position="668"/>
    </location>
</feature>
<keyword evidence="8" id="KW-0472">Membrane</keyword>
<dbReference type="GO" id="GO:0032190">
    <property type="term" value="F:acrosin binding"/>
    <property type="evidence" value="ECO:0007669"/>
    <property type="project" value="TreeGrafter"/>
</dbReference>
<evidence type="ECO:0000256" key="9">
    <source>
        <dbReference type="ARBA" id="ARBA00023157"/>
    </source>
</evidence>
<evidence type="ECO:0000256" key="8">
    <source>
        <dbReference type="ARBA" id="ARBA00023136"/>
    </source>
</evidence>
<accession>A0A8C4T8Q1</accession>
<keyword evidence="2" id="KW-1003">Cell membrane</keyword>
<evidence type="ECO:0000313" key="16">
    <source>
        <dbReference type="Proteomes" id="UP000694620"/>
    </source>
</evidence>
<dbReference type="RefSeq" id="XP_028669998.1">
    <property type="nucleotide sequence ID" value="XM_028814165.2"/>
</dbReference>
<keyword evidence="4" id="KW-0272">Extracellular matrix</keyword>
<evidence type="ECO:0000256" key="2">
    <source>
        <dbReference type="ARBA" id="ARBA00022475"/>
    </source>
</evidence>
<proteinExistence type="predicted"/>
<protein>
    <submittedName>
        <fullName evidence="15">Zona pellucida sperm-binding protein 2-like</fullName>
    </submittedName>
</protein>
<evidence type="ECO:0000256" key="5">
    <source>
        <dbReference type="ARBA" id="ARBA00022685"/>
    </source>
</evidence>
<dbReference type="Gene3D" id="2.60.40.3210">
    <property type="entry name" value="Zona pellucida, ZP-N domain"/>
    <property type="match status" value="1"/>
</dbReference>
<dbReference type="GO" id="GO:0005886">
    <property type="term" value="C:plasma membrane"/>
    <property type="evidence" value="ECO:0007669"/>
    <property type="project" value="UniProtKB-SubCell"/>
</dbReference>
<keyword evidence="3" id="KW-0964">Secreted</keyword>
<keyword evidence="5" id="KW-0165">Cleavage on pair of basic residues</keyword>
<keyword evidence="16" id="KW-1185">Reference proteome</keyword>
<reference evidence="15" key="2">
    <citation type="submission" date="2025-08" db="UniProtKB">
        <authorList>
            <consortium name="Ensembl"/>
        </authorList>
    </citation>
    <scope>IDENTIFICATION</scope>
</reference>
<dbReference type="GO" id="GO:0007339">
    <property type="term" value="P:binding of sperm to zona pellucida"/>
    <property type="evidence" value="ECO:0007669"/>
    <property type="project" value="TreeGrafter"/>
</dbReference>
<evidence type="ECO:0000256" key="7">
    <source>
        <dbReference type="ARBA" id="ARBA00022989"/>
    </source>
</evidence>
<dbReference type="PRINTS" id="PR00023">
    <property type="entry name" value="ZPELLUCIDA"/>
</dbReference>
<keyword evidence="10" id="KW-0325">Glycoprotein</keyword>
<feature type="domain" description="ZP" evidence="14">
    <location>
        <begin position="359"/>
        <end position="624"/>
    </location>
</feature>
<dbReference type="InterPro" id="IPR055356">
    <property type="entry name" value="ZP-N"/>
</dbReference>
<dbReference type="InterPro" id="IPR057636">
    <property type="entry name" value="Ig_ZP2_3rd"/>
</dbReference>
<dbReference type="Pfam" id="PF23740">
    <property type="entry name" value="Ig_ZP2_3rd"/>
    <property type="match status" value="1"/>
</dbReference>
<dbReference type="PROSITE" id="PS51034">
    <property type="entry name" value="ZP_2"/>
    <property type="match status" value="1"/>
</dbReference>
<sequence length="668" mass="73787">MGWSTIGSCVAAYCVIWMNAIIFADAAPGTVTCTNVYLSVQLPSVALASNRLYVLDPTTSLPILLDPEYELKCFYSVESVGSFVLTAQYSSCQVKRVGNVYSLGVLISYYLSAQNRWVNATYRVSCNRPLADFISLPEQLGKTNCTTNYMEMPIGSIFPSPQAVSVPSSPVWTVKINTGRSILTMSLNQARANGYEFLNPVSGLLVRAHFNATGVQKFGRFAPDKMLYFSDITLSSTIQTQRILIHLLMVCIPDPVTCNPKNLTIEIPVFYGTLASLAIGTRQYPLSMKNNFTVVKTPYSLAVTVPMQYFLEPGTQCPAIGMLSIPATKLTFQMRGFLIFMTFLPLCACTPLTHRNETTCNDGYFTFQVNADFTQPALNLSTIHLRDPSCHPLVVTPAWLLYKFPLSSCGTTFKVLGDQLVYVNEVRSLIADRPLGVITRDSEFKLTVECYQNNAADTVLLDTRTLAPPSPASNKGNLQLVLRAYPDGQYSSPFTVQDYPVVKNLRAPIYLEVQVLNRLDPNIELVLENCWATAHPDPNSRPSWSVITAGCAYSGDDYPTVMHPMSGFTGIRFPSHYKRFDVKAFAFVSKDTPLGNSVYFHCTALICDQQHPDSAYCTEGCQNRAAPLGAKEGFHRVQASYPDVGAAHASLPGSFMVQKQFFRRGGNH</sequence>
<dbReference type="GeneID" id="114661056"/>
<dbReference type="Pfam" id="PF23736">
    <property type="entry name" value="Ig_ZP2"/>
    <property type="match status" value="1"/>
</dbReference>
<evidence type="ECO:0000256" key="11">
    <source>
        <dbReference type="ARBA" id="ARBA00023279"/>
    </source>
</evidence>
<feature type="signal peptide" evidence="13">
    <location>
        <begin position="1"/>
        <end position="26"/>
    </location>
</feature>
<evidence type="ECO:0000256" key="1">
    <source>
        <dbReference type="ARBA" id="ARBA00004251"/>
    </source>
</evidence>
<dbReference type="Gene3D" id="2.60.40.4100">
    <property type="entry name" value="Zona pellucida, ZP-C domain"/>
    <property type="match status" value="1"/>
</dbReference>
<evidence type="ECO:0000256" key="6">
    <source>
        <dbReference type="ARBA" id="ARBA00022692"/>
    </source>
</evidence>
<keyword evidence="11" id="KW-0278">Fertilization</keyword>
<evidence type="ECO:0000256" key="13">
    <source>
        <dbReference type="SAM" id="SignalP"/>
    </source>
</evidence>
<dbReference type="SMART" id="SM00241">
    <property type="entry name" value="ZP"/>
    <property type="match status" value="1"/>
</dbReference>
<dbReference type="Pfam" id="PF23344">
    <property type="entry name" value="ZP-N"/>
    <property type="match status" value="1"/>
</dbReference>
<dbReference type="GO" id="GO:0035805">
    <property type="term" value="C:egg coat"/>
    <property type="evidence" value="ECO:0007669"/>
    <property type="project" value="UniProtKB-SubCell"/>
</dbReference>
<reference evidence="15" key="3">
    <citation type="submission" date="2025-09" db="UniProtKB">
        <authorList>
            <consortium name="Ensembl"/>
        </authorList>
    </citation>
    <scope>IDENTIFICATION</scope>
</reference>
<name>A0A8C4T8Q1_ERPCA</name>
<dbReference type="GO" id="GO:0035804">
    <property type="term" value="F:structural constituent of egg coat"/>
    <property type="evidence" value="ECO:0007669"/>
    <property type="project" value="TreeGrafter"/>
</dbReference>
<evidence type="ECO:0000313" key="15">
    <source>
        <dbReference type="Ensembl" id="ENSECRP00000027200.1"/>
    </source>
</evidence>
<keyword evidence="7" id="KW-1133">Transmembrane helix</keyword>
<reference evidence="15" key="1">
    <citation type="submission" date="2021-06" db="EMBL/GenBank/DDBJ databases">
        <authorList>
            <consortium name="Wellcome Sanger Institute Data Sharing"/>
        </authorList>
    </citation>
    <scope>NUCLEOTIDE SEQUENCE [LARGE SCALE GENOMIC DNA]</scope>
</reference>
<evidence type="ECO:0000256" key="12">
    <source>
        <dbReference type="ARBA" id="ARBA00024183"/>
    </source>
</evidence>
<keyword evidence="13" id="KW-0732">Signal</keyword>
<dbReference type="Pfam" id="PF00100">
    <property type="entry name" value="Zona_pellucida"/>
    <property type="match status" value="1"/>
</dbReference>